<dbReference type="AlphaFoldDB" id="A0A396GR33"/>
<keyword evidence="8" id="KW-0503">Monooxygenase</keyword>
<evidence type="ECO:0000313" key="13">
    <source>
        <dbReference type="Proteomes" id="UP000265566"/>
    </source>
</evidence>
<proteinExistence type="inferred from homology"/>
<dbReference type="GO" id="GO:0016705">
    <property type="term" value="F:oxidoreductase activity, acting on paired donors, with incorporation or reduction of molecular oxygen"/>
    <property type="evidence" value="ECO:0007669"/>
    <property type="project" value="InterPro"/>
</dbReference>
<evidence type="ECO:0000256" key="9">
    <source>
        <dbReference type="ARBA" id="ARBA00023136"/>
    </source>
</evidence>
<accession>A0A396GR33</accession>
<dbReference type="FunFam" id="1.10.630.10:FF:000011">
    <property type="entry name" value="Cytochrome P450 83B1"/>
    <property type="match status" value="2"/>
</dbReference>
<dbReference type="PRINTS" id="PR00463">
    <property type="entry name" value="EP450I"/>
</dbReference>
<comment type="subcellular location">
    <subcellularLocation>
        <location evidence="2">Membrane</location>
    </subcellularLocation>
</comment>
<evidence type="ECO:0000256" key="8">
    <source>
        <dbReference type="ARBA" id="ARBA00023033"/>
    </source>
</evidence>
<dbReference type="InterPro" id="IPR002401">
    <property type="entry name" value="Cyt_P450_E_grp-I"/>
</dbReference>
<reference evidence="13" key="1">
    <citation type="journal article" date="2018" name="Nat. Plants">
        <title>Whole-genome landscape of Medicago truncatula symbiotic genes.</title>
        <authorList>
            <person name="Pecrix Y."/>
            <person name="Staton S.E."/>
            <person name="Sallet E."/>
            <person name="Lelandais-Briere C."/>
            <person name="Moreau S."/>
            <person name="Carrere S."/>
            <person name="Blein T."/>
            <person name="Jardinaud M.F."/>
            <person name="Latrasse D."/>
            <person name="Zouine M."/>
            <person name="Zahm M."/>
            <person name="Kreplak J."/>
            <person name="Mayjonade B."/>
            <person name="Satge C."/>
            <person name="Perez M."/>
            <person name="Cauet S."/>
            <person name="Marande W."/>
            <person name="Chantry-Darmon C."/>
            <person name="Lopez-Roques C."/>
            <person name="Bouchez O."/>
            <person name="Berard A."/>
            <person name="Debelle F."/>
            <person name="Munos S."/>
            <person name="Bendahmane A."/>
            <person name="Berges H."/>
            <person name="Niebel A."/>
            <person name="Buitink J."/>
            <person name="Frugier F."/>
            <person name="Benhamed M."/>
            <person name="Crespi M."/>
            <person name="Gouzy J."/>
            <person name="Gamas P."/>
        </authorList>
    </citation>
    <scope>NUCLEOTIDE SEQUENCE [LARGE SCALE GENOMIC DNA]</scope>
    <source>
        <strain evidence="13">cv. Jemalong A17</strain>
    </source>
</reference>
<dbReference type="PANTHER" id="PTHR47943:SF4">
    <property type="entry name" value="CYTOCHROME P450 FAMILY 71 PROTEIN"/>
    <property type="match status" value="1"/>
</dbReference>
<comment type="caution">
    <text evidence="12">The sequence shown here is derived from an EMBL/GenBank/DDBJ whole genome shotgun (WGS) entry which is preliminary data.</text>
</comment>
<keyword evidence="7 10" id="KW-0408">Iron</keyword>
<evidence type="ECO:0000256" key="7">
    <source>
        <dbReference type="ARBA" id="ARBA00023004"/>
    </source>
</evidence>
<dbReference type="PANTHER" id="PTHR47943">
    <property type="entry name" value="CYTOCHROME P450 93A3-LIKE"/>
    <property type="match status" value="1"/>
</dbReference>
<dbReference type="InterPro" id="IPR036396">
    <property type="entry name" value="Cyt_P450_sf"/>
</dbReference>
<evidence type="ECO:0000256" key="6">
    <source>
        <dbReference type="ARBA" id="ARBA00023002"/>
    </source>
</evidence>
<dbReference type="CDD" id="cd11072">
    <property type="entry name" value="CYP71-like"/>
    <property type="match status" value="2"/>
</dbReference>
<dbReference type="GO" id="GO:0004497">
    <property type="term" value="F:monooxygenase activity"/>
    <property type="evidence" value="ECO:0007669"/>
    <property type="project" value="UniProtKB-KW"/>
</dbReference>
<feature type="binding site" description="axial binding residue" evidence="10">
    <location>
        <position position="897"/>
    </location>
    <ligand>
        <name>heme</name>
        <dbReference type="ChEBI" id="CHEBI:30413"/>
    </ligand>
    <ligandPart>
        <name>Fe</name>
        <dbReference type="ChEBI" id="CHEBI:18248"/>
    </ligandPart>
</feature>
<dbReference type="EMBL" id="PSQE01000008">
    <property type="protein sequence ID" value="RHN42983.1"/>
    <property type="molecule type" value="Genomic_DNA"/>
</dbReference>
<organism evidence="12 13">
    <name type="scientific">Medicago truncatula</name>
    <name type="common">Barrel medic</name>
    <name type="synonym">Medicago tribuloides</name>
    <dbReference type="NCBI Taxonomy" id="3880"/>
    <lineage>
        <taxon>Eukaryota</taxon>
        <taxon>Viridiplantae</taxon>
        <taxon>Streptophyta</taxon>
        <taxon>Embryophyta</taxon>
        <taxon>Tracheophyta</taxon>
        <taxon>Spermatophyta</taxon>
        <taxon>Magnoliopsida</taxon>
        <taxon>eudicotyledons</taxon>
        <taxon>Gunneridae</taxon>
        <taxon>Pentapetalae</taxon>
        <taxon>rosids</taxon>
        <taxon>fabids</taxon>
        <taxon>Fabales</taxon>
        <taxon>Fabaceae</taxon>
        <taxon>Papilionoideae</taxon>
        <taxon>50 kb inversion clade</taxon>
        <taxon>NPAAA clade</taxon>
        <taxon>Hologalegina</taxon>
        <taxon>IRL clade</taxon>
        <taxon>Trifolieae</taxon>
        <taxon>Medicago</taxon>
    </lineage>
</organism>
<keyword evidence="6" id="KW-0560">Oxidoreductase</keyword>
<dbReference type="InterPro" id="IPR017972">
    <property type="entry name" value="Cyt_P450_CS"/>
</dbReference>
<evidence type="ECO:0000256" key="11">
    <source>
        <dbReference type="SAM" id="SignalP"/>
    </source>
</evidence>
<dbReference type="PROSITE" id="PS00086">
    <property type="entry name" value="CYTOCHROME_P450"/>
    <property type="match status" value="2"/>
</dbReference>
<keyword evidence="5 10" id="KW-0479">Metal-binding</keyword>
<protein>
    <submittedName>
        <fullName evidence="12">Putative cytochrome P450</fullName>
    </submittedName>
</protein>
<dbReference type="GO" id="GO:0005506">
    <property type="term" value="F:iron ion binding"/>
    <property type="evidence" value="ECO:0007669"/>
    <property type="project" value="InterPro"/>
</dbReference>
<gene>
    <name evidence="12" type="ORF">MtrunA17_Chr8g0382901</name>
</gene>
<dbReference type="GO" id="GO:0016020">
    <property type="term" value="C:membrane"/>
    <property type="evidence" value="ECO:0007669"/>
    <property type="project" value="UniProtKB-SubCell"/>
</dbReference>
<dbReference type="GO" id="GO:0020037">
    <property type="term" value="F:heme binding"/>
    <property type="evidence" value="ECO:0007669"/>
    <property type="project" value="InterPro"/>
</dbReference>
<dbReference type="Pfam" id="PF00067">
    <property type="entry name" value="p450"/>
    <property type="match status" value="2"/>
</dbReference>
<sequence length="957" mass="109045">MVLIYIPILLVSLASLWLWGSKKKAKKLPPGPKGLPILGSLLKLGPNPHRDLHKLSQKYGPIMHLRLGLVPIIVVSSPQAAELFLKTHDLVFASRPPIEAAKIIGWDRRNLSFGEYGSYWRNMRKMCTLELLSHAKINSFKTMREQELDLLIKFLREKANDRTKVDLSTKVSTLTADMSCRMVLGKKYTDDDLDEKGFKAIPYLGQFDLQGLTRRMKAIRKIFDDFFDKIIDEHIQSDNKDDKTKDFVDVMLGFVGTEESEYRIERNDIKAIMLDMLGGSMDTSATAIEWAISELLKNPRVMKNVQKELETVVGMKRKVEESDLDKLKYLEMVIKESLRLHPVAPLLIPYQSLEDCMVEDLFIPKKSRVIVNAWSIMRDPNAWTDPEKFWPERFEGNNIDVKGRDFQLIPFGSGRRGCPGLQLGLTVIRLVVAQLVHCFDWKLPNHMLPSDLDMTEDFGLTMPRANNLIAIPAYLSLAFLLLWGNKTKAKKLPPGPKGLPILGSLLKLGANPHRDLHQLSQKYGPIMHLRLGLIPTIVVSSPQAAELFLKTHDLVFASRPPHLAAKIISWDQRNLSFGEYGSYWRNMRKMCTLELLSHAKINSFKTMREQELDLLIMFLKANDGTKVDLSAKVSTLAADMSCRMVLGKKYIDKDLDEKGFKAVMQEGMHLAATPNIGDYIPYVGSLDLQGLTRRMKAIGKIFDDFFEKIIDEHIQSDYKDDKNKDFVDVMLGFLGTQESEYRIERPNIKAILLDMLAGSMDTSATAIEWAISELIKNPIVMKKVQNELETVVGMKRKVEESDLEKLEYLDMAIKESLRLHPVAPLLIPHQSLEDCMVEDFFIPKKARVIVNSWSVMRDPNAWTDPEMFWPERFEESNIDVRGRDFQLIPFGSGRRGCPGLQLGLTVIRLVVAQLVHCFDWKLPNHMLPSDLDMTEEFGLTMPRANHLTAIPTYRLSG</sequence>
<evidence type="ECO:0000256" key="3">
    <source>
        <dbReference type="ARBA" id="ARBA00010617"/>
    </source>
</evidence>
<feature type="signal peptide" evidence="11">
    <location>
        <begin position="1"/>
        <end position="25"/>
    </location>
</feature>
<dbReference type="PRINTS" id="PR00385">
    <property type="entry name" value="P450"/>
</dbReference>
<evidence type="ECO:0000256" key="1">
    <source>
        <dbReference type="ARBA" id="ARBA00001971"/>
    </source>
</evidence>
<dbReference type="SUPFAM" id="SSF48264">
    <property type="entry name" value="Cytochrome P450"/>
    <property type="match status" value="2"/>
</dbReference>
<evidence type="ECO:0000256" key="5">
    <source>
        <dbReference type="ARBA" id="ARBA00022723"/>
    </source>
</evidence>
<evidence type="ECO:0000313" key="12">
    <source>
        <dbReference type="EMBL" id="RHN42983.1"/>
    </source>
</evidence>
<evidence type="ECO:0000256" key="2">
    <source>
        <dbReference type="ARBA" id="ARBA00004370"/>
    </source>
</evidence>
<dbReference type="Proteomes" id="UP000265566">
    <property type="component" value="Chromosome 8"/>
</dbReference>
<keyword evidence="11" id="KW-0732">Signal</keyword>
<comment type="similarity">
    <text evidence="3">Belongs to the cytochrome P450 family.</text>
</comment>
<dbReference type="InterPro" id="IPR001128">
    <property type="entry name" value="Cyt_P450"/>
</dbReference>
<dbReference type="Gene3D" id="1.10.630.10">
    <property type="entry name" value="Cytochrome P450"/>
    <property type="match status" value="2"/>
</dbReference>
<keyword evidence="4 10" id="KW-0349">Heme</keyword>
<comment type="cofactor">
    <cofactor evidence="1 10">
        <name>heme</name>
        <dbReference type="ChEBI" id="CHEBI:30413"/>
    </cofactor>
</comment>
<feature type="chain" id="PRO_5017478621" evidence="11">
    <location>
        <begin position="26"/>
        <end position="957"/>
    </location>
</feature>
<name>A0A396GR33_MEDTR</name>
<dbReference type="Gramene" id="rna49499">
    <property type="protein sequence ID" value="RHN42983.1"/>
    <property type="gene ID" value="gene49499"/>
</dbReference>
<evidence type="ECO:0000256" key="4">
    <source>
        <dbReference type="ARBA" id="ARBA00022617"/>
    </source>
</evidence>
<evidence type="ECO:0000256" key="10">
    <source>
        <dbReference type="PIRSR" id="PIRSR602401-1"/>
    </source>
</evidence>
<keyword evidence="9" id="KW-0472">Membrane</keyword>